<dbReference type="PANTHER" id="PTHR11101">
    <property type="entry name" value="PHOSPHATE TRANSPORTER"/>
    <property type="match status" value="1"/>
</dbReference>
<sequence length="310" mass="32485">MLSGFNDGGNLMATFLRGGVLAPTLIFPVLVGSIALGPLLFGTAVSRTIAVAIVNFRLAGPWVLAVAIGSAVVTLFITWRLRMPTSTTMALGGGMVGAALAAGDSRFIHWTGILTVVAGLVASVILGFAVAFVVTRVLWGVLSATSRSGYRRLKRLQYVSALWQGMAYGANDQEKAIGLTALAAMLWVHSLRYHVSWFAVAIPLVFWALGFWAGGVRIAKTVGGHIIRLDPMNALSTQSAAAVTVSMAALLGVPVSTTQTTDGALFGTGTALNPLKVQWLVVRGMLLVWGVTLPLGVVMGLVIMGLGRLK</sequence>
<evidence type="ECO:0000256" key="3">
    <source>
        <dbReference type="ARBA" id="ARBA00022692"/>
    </source>
</evidence>
<dbReference type="Pfam" id="PF01384">
    <property type="entry name" value="PHO4"/>
    <property type="match status" value="2"/>
</dbReference>
<feature type="transmembrane region" description="Helical" evidence="6">
    <location>
        <begin position="20"/>
        <end position="46"/>
    </location>
</feature>
<dbReference type="Proteomes" id="UP000242699">
    <property type="component" value="Unassembled WGS sequence"/>
</dbReference>
<evidence type="ECO:0000256" key="6">
    <source>
        <dbReference type="SAM" id="Phobius"/>
    </source>
</evidence>
<feature type="transmembrane region" description="Helical" evidence="6">
    <location>
        <begin position="114"/>
        <end position="139"/>
    </location>
</feature>
<feature type="transmembrane region" description="Helical" evidence="6">
    <location>
        <begin position="195"/>
        <end position="219"/>
    </location>
</feature>
<dbReference type="GO" id="GO:0035435">
    <property type="term" value="P:phosphate ion transmembrane transport"/>
    <property type="evidence" value="ECO:0007669"/>
    <property type="project" value="TreeGrafter"/>
</dbReference>
<dbReference type="PANTHER" id="PTHR11101:SF80">
    <property type="entry name" value="PHOSPHATE TRANSPORTER"/>
    <property type="match status" value="1"/>
</dbReference>
<evidence type="ECO:0000313" key="7">
    <source>
        <dbReference type="EMBL" id="PSR31036.1"/>
    </source>
</evidence>
<evidence type="ECO:0000313" key="8">
    <source>
        <dbReference type="Proteomes" id="UP000242699"/>
    </source>
</evidence>
<reference evidence="7 8" key="1">
    <citation type="journal article" date="2014" name="BMC Genomics">
        <title>Comparison of environmental and isolate Sulfobacillus genomes reveals diverse carbon, sulfur, nitrogen, and hydrogen metabolisms.</title>
        <authorList>
            <person name="Justice N.B."/>
            <person name="Norman A."/>
            <person name="Brown C.T."/>
            <person name="Singh A."/>
            <person name="Thomas B.C."/>
            <person name="Banfield J.F."/>
        </authorList>
    </citation>
    <scope>NUCLEOTIDE SEQUENCE [LARGE SCALE GENOMIC DNA]</scope>
    <source>
        <strain evidence="7">AMDSBA1</strain>
    </source>
</reference>
<protein>
    <submittedName>
        <fullName evidence="7">Phosphate transporter</fullName>
    </submittedName>
</protein>
<dbReference type="GO" id="GO:0016020">
    <property type="term" value="C:membrane"/>
    <property type="evidence" value="ECO:0007669"/>
    <property type="project" value="UniProtKB-SubCell"/>
</dbReference>
<evidence type="ECO:0000256" key="2">
    <source>
        <dbReference type="ARBA" id="ARBA00022448"/>
    </source>
</evidence>
<evidence type="ECO:0000256" key="5">
    <source>
        <dbReference type="ARBA" id="ARBA00023136"/>
    </source>
</evidence>
<keyword evidence="5 6" id="KW-0472">Membrane</keyword>
<dbReference type="InterPro" id="IPR001204">
    <property type="entry name" value="Phos_transporter"/>
</dbReference>
<name>A0A2T2X9B8_9FIRM</name>
<keyword evidence="2" id="KW-0813">Transport</keyword>
<proteinExistence type="predicted"/>
<dbReference type="GO" id="GO:0005315">
    <property type="term" value="F:phosphate transmembrane transporter activity"/>
    <property type="evidence" value="ECO:0007669"/>
    <property type="project" value="InterPro"/>
</dbReference>
<feature type="transmembrane region" description="Helical" evidence="6">
    <location>
        <begin position="58"/>
        <end position="79"/>
    </location>
</feature>
<organism evidence="7 8">
    <name type="scientific">Sulfobacillus benefaciens</name>
    <dbReference type="NCBI Taxonomy" id="453960"/>
    <lineage>
        <taxon>Bacteria</taxon>
        <taxon>Bacillati</taxon>
        <taxon>Bacillota</taxon>
        <taxon>Clostridia</taxon>
        <taxon>Eubacteriales</taxon>
        <taxon>Clostridiales Family XVII. Incertae Sedis</taxon>
        <taxon>Sulfobacillus</taxon>
    </lineage>
</organism>
<accession>A0A2T2X9B8</accession>
<dbReference type="AlphaFoldDB" id="A0A2T2X9B8"/>
<dbReference type="EMBL" id="PXYT01000005">
    <property type="protein sequence ID" value="PSR31036.1"/>
    <property type="molecule type" value="Genomic_DNA"/>
</dbReference>
<keyword evidence="4 6" id="KW-1133">Transmembrane helix</keyword>
<evidence type="ECO:0000256" key="4">
    <source>
        <dbReference type="ARBA" id="ARBA00022989"/>
    </source>
</evidence>
<gene>
    <name evidence="7" type="ORF">C7B43_03710</name>
</gene>
<feature type="transmembrane region" description="Helical" evidence="6">
    <location>
        <begin position="277"/>
        <end position="306"/>
    </location>
</feature>
<keyword evidence="3 6" id="KW-0812">Transmembrane</keyword>
<feature type="transmembrane region" description="Helical" evidence="6">
    <location>
        <begin position="85"/>
        <end position="102"/>
    </location>
</feature>
<evidence type="ECO:0000256" key="1">
    <source>
        <dbReference type="ARBA" id="ARBA00004141"/>
    </source>
</evidence>
<comment type="subcellular location">
    <subcellularLocation>
        <location evidence="1">Membrane</location>
        <topology evidence="1">Multi-pass membrane protein</topology>
    </subcellularLocation>
</comment>
<feature type="transmembrane region" description="Helical" evidence="6">
    <location>
        <begin position="240"/>
        <end position="257"/>
    </location>
</feature>
<comment type="caution">
    <text evidence="7">The sequence shown here is derived from an EMBL/GenBank/DDBJ whole genome shotgun (WGS) entry which is preliminary data.</text>
</comment>